<dbReference type="InterPro" id="IPR014988">
    <property type="entry name" value="Uncharacterised_YqcI/YcgG"/>
</dbReference>
<proteinExistence type="predicted"/>
<gene>
    <name evidence="1" type="ORF">GCM10010448_43800</name>
</gene>
<protein>
    <recommendedName>
        <fullName evidence="3">YqcI/YcgG family protein</fullName>
    </recommendedName>
</protein>
<reference evidence="2" key="1">
    <citation type="journal article" date="2019" name="Int. J. Syst. Evol. Microbiol.">
        <title>The Global Catalogue of Microorganisms (GCM) 10K type strain sequencing project: providing services to taxonomists for standard genome sequencing and annotation.</title>
        <authorList>
            <consortium name="The Broad Institute Genomics Platform"/>
            <consortium name="The Broad Institute Genome Sequencing Center for Infectious Disease"/>
            <person name="Wu L."/>
            <person name="Ma J."/>
        </authorList>
    </citation>
    <scope>NUCLEOTIDE SEQUENCE [LARGE SCALE GENOMIC DNA]</scope>
    <source>
        <strain evidence="2">JCM 9091</strain>
    </source>
</reference>
<organism evidence="1 2">
    <name type="scientific">Streptomyces glomeratus</name>
    <dbReference type="NCBI Taxonomy" id="284452"/>
    <lineage>
        <taxon>Bacteria</taxon>
        <taxon>Bacillati</taxon>
        <taxon>Actinomycetota</taxon>
        <taxon>Actinomycetes</taxon>
        <taxon>Kitasatosporales</taxon>
        <taxon>Streptomycetaceae</taxon>
        <taxon>Streptomyces</taxon>
    </lineage>
</organism>
<evidence type="ECO:0000313" key="1">
    <source>
        <dbReference type="EMBL" id="GAA3055616.1"/>
    </source>
</evidence>
<dbReference type="EMBL" id="BAAAUF010000041">
    <property type="protein sequence ID" value="GAA3055616.1"/>
    <property type="molecule type" value="Genomic_DNA"/>
</dbReference>
<dbReference type="Pfam" id="PF08892">
    <property type="entry name" value="YqcI_YcgG"/>
    <property type="match status" value="1"/>
</dbReference>
<accession>A0ABP6LQW7</accession>
<dbReference type="RefSeq" id="WP_234514918.1">
    <property type="nucleotide sequence ID" value="NZ_BAAAUF010000041.1"/>
</dbReference>
<evidence type="ECO:0008006" key="3">
    <source>
        <dbReference type="Google" id="ProtNLM"/>
    </source>
</evidence>
<comment type="caution">
    <text evidence="1">The sequence shown here is derived from an EMBL/GenBank/DDBJ whole genome shotgun (WGS) entry which is preliminary data.</text>
</comment>
<evidence type="ECO:0000313" key="2">
    <source>
        <dbReference type="Proteomes" id="UP001501532"/>
    </source>
</evidence>
<sequence>MKLHIARLQEAVRRMVEDRGPYWAPDPSDVHLADRVAALREAGGTDTAGRSAAGRYLAEVIVAAVALANSYGIPLQQAFNEASWPADLTEGSLWPERPLPLPQAVARLEAAAAPVRRTLAFDRSDARQGSDPSVVALRRLLPGLLTAAMAGFASHEELTDQLVRLLESTRSMDRAAEESEFDPSRAESVRIIRPVQMETFCPFAQKSVLWGPPAYDEDRSFGDNMKASLPAVRRFLRIQDRDVIDGFVYAFPTRVFGGTFDDLTQLFRDFVEFLHRNLTEAAPAGLDPAIAADPEWFFVLEGEECFISVFAPCYPHDHSRYMNGVEGHFLFMLQPEAAIVRVLTKDDYHPRSEAIRQRFRDGFQRYPLADLEIDRFLLPLRADDPPVRWYELAPTR</sequence>
<dbReference type="Proteomes" id="UP001501532">
    <property type="component" value="Unassembled WGS sequence"/>
</dbReference>
<name>A0ABP6LQW7_9ACTN</name>
<keyword evidence="2" id="KW-1185">Reference proteome</keyword>